<feature type="compositionally biased region" description="Polar residues" evidence="2">
    <location>
        <begin position="32"/>
        <end position="47"/>
    </location>
</feature>
<reference evidence="3" key="1">
    <citation type="submission" date="2023-06" db="EMBL/GenBank/DDBJ databases">
        <authorList>
            <consortium name="Lawrence Berkeley National Laboratory"/>
            <person name="Ahrendt S."/>
            <person name="Sahu N."/>
            <person name="Indic B."/>
            <person name="Wong-Bajracharya J."/>
            <person name="Merenyi Z."/>
            <person name="Ke H.-M."/>
            <person name="Monk M."/>
            <person name="Kocsube S."/>
            <person name="Drula E."/>
            <person name="Lipzen A."/>
            <person name="Balint B."/>
            <person name="Henrissat B."/>
            <person name="Andreopoulos B."/>
            <person name="Martin F.M."/>
            <person name="Harder C.B."/>
            <person name="Rigling D."/>
            <person name="Ford K.L."/>
            <person name="Foster G.D."/>
            <person name="Pangilinan J."/>
            <person name="Papanicolaou A."/>
            <person name="Barry K."/>
            <person name="LaButti K."/>
            <person name="Viragh M."/>
            <person name="Koriabine M."/>
            <person name="Yan M."/>
            <person name="Riley R."/>
            <person name="Champramary S."/>
            <person name="Plett K.L."/>
            <person name="Tsai I.J."/>
            <person name="Slot J."/>
            <person name="Sipos G."/>
            <person name="Plett J."/>
            <person name="Nagy L.G."/>
            <person name="Grigoriev I.V."/>
        </authorList>
    </citation>
    <scope>NUCLEOTIDE SEQUENCE</scope>
    <source>
        <strain evidence="3">FPL87.14</strain>
    </source>
</reference>
<protein>
    <submittedName>
        <fullName evidence="3">Uncharacterized protein</fullName>
    </submittedName>
</protein>
<feature type="compositionally biased region" description="Basic and acidic residues" evidence="2">
    <location>
        <begin position="48"/>
        <end position="64"/>
    </location>
</feature>
<feature type="coiled-coil region" evidence="1">
    <location>
        <begin position="226"/>
        <end position="253"/>
    </location>
</feature>
<accession>A0AA39IW12</accession>
<dbReference type="PANTHER" id="PTHR34409:SF1">
    <property type="entry name" value="MYB-LIKE DOMAIN-CONTAINING PROTEIN"/>
    <property type="match status" value="1"/>
</dbReference>
<comment type="caution">
    <text evidence="3">The sequence shown here is derived from an EMBL/GenBank/DDBJ whole genome shotgun (WGS) entry which is preliminary data.</text>
</comment>
<feature type="region of interest" description="Disordered" evidence="2">
    <location>
        <begin position="1"/>
        <end position="77"/>
    </location>
</feature>
<keyword evidence="4" id="KW-1185">Reference proteome</keyword>
<evidence type="ECO:0000256" key="2">
    <source>
        <dbReference type="SAM" id="MobiDB-lite"/>
    </source>
</evidence>
<feature type="compositionally biased region" description="Acidic residues" evidence="2">
    <location>
        <begin position="163"/>
        <end position="190"/>
    </location>
</feature>
<organism evidence="3 4">
    <name type="scientific">Armillaria borealis</name>
    <dbReference type="NCBI Taxonomy" id="47425"/>
    <lineage>
        <taxon>Eukaryota</taxon>
        <taxon>Fungi</taxon>
        <taxon>Dikarya</taxon>
        <taxon>Basidiomycota</taxon>
        <taxon>Agaricomycotina</taxon>
        <taxon>Agaricomycetes</taxon>
        <taxon>Agaricomycetidae</taxon>
        <taxon>Agaricales</taxon>
        <taxon>Marasmiineae</taxon>
        <taxon>Physalacriaceae</taxon>
        <taxon>Armillaria</taxon>
    </lineage>
</organism>
<name>A0AA39IW12_9AGAR</name>
<evidence type="ECO:0000256" key="1">
    <source>
        <dbReference type="SAM" id="Coils"/>
    </source>
</evidence>
<gene>
    <name evidence="3" type="ORF">EV421DRAFT_1913220</name>
</gene>
<dbReference type="Proteomes" id="UP001175226">
    <property type="component" value="Unassembled WGS sequence"/>
</dbReference>
<dbReference type="EMBL" id="JAUEPT010000163">
    <property type="protein sequence ID" value="KAK0430224.1"/>
    <property type="molecule type" value="Genomic_DNA"/>
</dbReference>
<evidence type="ECO:0000313" key="4">
    <source>
        <dbReference type="Proteomes" id="UP001175226"/>
    </source>
</evidence>
<dbReference type="PANTHER" id="PTHR34409">
    <property type="entry name" value="SET DOMAIN-CONTAINING PROTEIN"/>
    <property type="match status" value="1"/>
</dbReference>
<feature type="region of interest" description="Disordered" evidence="2">
    <location>
        <begin position="159"/>
        <end position="202"/>
    </location>
</feature>
<sequence length="374" mass="41457">MSDSVHPQELQFFTTEDGRHFSRFGNAGPFTKIQTSPAGIPASSASTTKRDDHPKKKPTEDVESKKKHGGQSVGASNYSTEDVNALLDILEEHRPLGACAWNTCANEYTVWAEDNGHPVHTSKSLENKFKQPTGNAECPPEIKRAYIIKELMNEKAGTHDLNDSDIADDVDDDSDEEEEVIELSDDDDDATPPPLKKPKTIKSLDPQVQLACDEDCASCTMQTTQFLALSNQLRDAQSQLDMLQLQMPDSKRRCQAAEHRADRFEMIAEMESCACSHQHSRRHSPSPPSRLHKSGYRQEIFYPEGGQAPAWIGVQTHIPIADPSGTQIYKNNEFAVSVMPHHGNIDSGSIAIMITPTRKASVDDHMIVDSVDNH</sequence>
<evidence type="ECO:0000313" key="3">
    <source>
        <dbReference type="EMBL" id="KAK0430224.1"/>
    </source>
</evidence>
<keyword evidence="1" id="KW-0175">Coiled coil</keyword>
<dbReference type="AlphaFoldDB" id="A0AA39IW12"/>
<proteinExistence type="predicted"/>